<dbReference type="AlphaFoldDB" id="A0AAN9XNX9"/>
<evidence type="ECO:0000313" key="1">
    <source>
        <dbReference type="EMBL" id="KAK7401078.1"/>
    </source>
</evidence>
<dbReference type="EMBL" id="JAYMYS010000003">
    <property type="protein sequence ID" value="KAK7401078.1"/>
    <property type="molecule type" value="Genomic_DNA"/>
</dbReference>
<comment type="caution">
    <text evidence="1">The sequence shown here is derived from an EMBL/GenBank/DDBJ whole genome shotgun (WGS) entry which is preliminary data.</text>
</comment>
<sequence length="120" mass="12962">MFHVTIFIITIDDWMGIPHYESTEGPTYTSMCIDTPNEAAPPLRLSNNTARHNPRSPPSAASNVCHSWLAIKVTTSTCTSSHGMGTEGAIFIASNHAKSNPSFRSCEEDEASMEIAGVCC</sequence>
<dbReference type="Proteomes" id="UP001386955">
    <property type="component" value="Unassembled WGS sequence"/>
</dbReference>
<reference evidence="1 2" key="1">
    <citation type="submission" date="2024-01" db="EMBL/GenBank/DDBJ databases">
        <title>The genomes of 5 underutilized Papilionoideae crops provide insights into root nodulation and disease resistanc.</title>
        <authorList>
            <person name="Jiang F."/>
        </authorList>
    </citation>
    <scope>NUCLEOTIDE SEQUENCE [LARGE SCALE GENOMIC DNA]</scope>
    <source>
        <strain evidence="1">DUOXIRENSHENG_FW03</strain>
        <tissue evidence="1">Leaves</tissue>
    </source>
</reference>
<proteinExistence type="predicted"/>
<organism evidence="1 2">
    <name type="scientific">Psophocarpus tetragonolobus</name>
    <name type="common">Winged bean</name>
    <name type="synonym">Dolichos tetragonolobus</name>
    <dbReference type="NCBI Taxonomy" id="3891"/>
    <lineage>
        <taxon>Eukaryota</taxon>
        <taxon>Viridiplantae</taxon>
        <taxon>Streptophyta</taxon>
        <taxon>Embryophyta</taxon>
        <taxon>Tracheophyta</taxon>
        <taxon>Spermatophyta</taxon>
        <taxon>Magnoliopsida</taxon>
        <taxon>eudicotyledons</taxon>
        <taxon>Gunneridae</taxon>
        <taxon>Pentapetalae</taxon>
        <taxon>rosids</taxon>
        <taxon>fabids</taxon>
        <taxon>Fabales</taxon>
        <taxon>Fabaceae</taxon>
        <taxon>Papilionoideae</taxon>
        <taxon>50 kb inversion clade</taxon>
        <taxon>NPAAA clade</taxon>
        <taxon>indigoferoid/millettioid clade</taxon>
        <taxon>Phaseoleae</taxon>
        <taxon>Psophocarpus</taxon>
    </lineage>
</organism>
<gene>
    <name evidence="1" type="ORF">VNO78_12390</name>
</gene>
<name>A0AAN9XNX9_PSOTE</name>
<evidence type="ECO:0000313" key="2">
    <source>
        <dbReference type="Proteomes" id="UP001386955"/>
    </source>
</evidence>
<keyword evidence="2" id="KW-1185">Reference proteome</keyword>
<protein>
    <submittedName>
        <fullName evidence="1">Uncharacterized protein</fullName>
    </submittedName>
</protein>
<accession>A0AAN9XNX9</accession>